<gene>
    <name evidence="4" type="ORF">DAPPUDRAFT_331346</name>
</gene>
<evidence type="ECO:0000313" key="4">
    <source>
        <dbReference type="EMBL" id="EFX67154.1"/>
    </source>
</evidence>
<dbReference type="eggNOG" id="KOG0917">
    <property type="taxonomic scope" value="Eukaryota"/>
</dbReference>
<keyword evidence="2" id="KW-0472">Membrane</keyword>
<evidence type="ECO:0000313" key="5">
    <source>
        <dbReference type="Proteomes" id="UP000000305"/>
    </source>
</evidence>
<dbReference type="Proteomes" id="UP000000305">
    <property type="component" value="Unassembled WGS sequence"/>
</dbReference>
<dbReference type="AlphaFoldDB" id="E9HM77"/>
<dbReference type="Gene3D" id="1.25.40.270">
    <property type="entry name" value="Vacuolar protein sorting-associated protein vta1"/>
    <property type="match status" value="1"/>
</dbReference>
<accession>E9HM77</accession>
<dbReference type="InterPro" id="IPR044538">
    <property type="entry name" value="Vta1-like"/>
</dbReference>
<name>E9HM77_DAPPU</name>
<dbReference type="GO" id="GO:0005771">
    <property type="term" value="C:multivesicular body"/>
    <property type="evidence" value="ECO:0000318"/>
    <property type="project" value="GO_Central"/>
</dbReference>
<evidence type="ECO:0000256" key="2">
    <source>
        <dbReference type="ARBA" id="ARBA00023136"/>
    </source>
</evidence>
<evidence type="ECO:0000259" key="3">
    <source>
        <dbReference type="Pfam" id="PF04652"/>
    </source>
</evidence>
<reference evidence="4 5" key="1">
    <citation type="journal article" date="2011" name="Science">
        <title>The ecoresponsive genome of Daphnia pulex.</title>
        <authorList>
            <person name="Colbourne J.K."/>
            <person name="Pfrender M.E."/>
            <person name="Gilbert D."/>
            <person name="Thomas W.K."/>
            <person name="Tucker A."/>
            <person name="Oakley T.H."/>
            <person name="Tokishita S."/>
            <person name="Aerts A."/>
            <person name="Arnold G.J."/>
            <person name="Basu M.K."/>
            <person name="Bauer D.J."/>
            <person name="Caceres C.E."/>
            <person name="Carmel L."/>
            <person name="Casola C."/>
            <person name="Choi J.H."/>
            <person name="Detter J.C."/>
            <person name="Dong Q."/>
            <person name="Dusheyko S."/>
            <person name="Eads B.D."/>
            <person name="Frohlich T."/>
            <person name="Geiler-Samerotte K.A."/>
            <person name="Gerlach D."/>
            <person name="Hatcher P."/>
            <person name="Jogdeo S."/>
            <person name="Krijgsveld J."/>
            <person name="Kriventseva E.V."/>
            <person name="Kultz D."/>
            <person name="Laforsch C."/>
            <person name="Lindquist E."/>
            <person name="Lopez J."/>
            <person name="Manak J.R."/>
            <person name="Muller J."/>
            <person name="Pangilinan J."/>
            <person name="Patwardhan R.P."/>
            <person name="Pitluck S."/>
            <person name="Pritham E.J."/>
            <person name="Rechtsteiner A."/>
            <person name="Rho M."/>
            <person name="Rogozin I.B."/>
            <person name="Sakarya O."/>
            <person name="Salamov A."/>
            <person name="Schaack S."/>
            <person name="Shapiro H."/>
            <person name="Shiga Y."/>
            <person name="Skalitzky C."/>
            <person name="Smith Z."/>
            <person name="Souvorov A."/>
            <person name="Sung W."/>
            <person name="Tang Z."/>
            <person name="Tsuchiya D."/>
            <person name="Tu H."/>
            <person name="Vos H."/>
            <person name="Wang M."/>
            <person name="Wolf Y.I."/>
            <person name="Yamagata H."/>
            <person name="Yamada T."/>
            <person name="Ye Y."/>
            <person name="Shaw J.R."/>
            <person name="Andrews J."/>
            <person name="Crease T.J."/>
            <person name="Tang H."/>
            <person name="Lucas S.M."/>
            <person name="Robertson H.M."/>
            <person name="Bork P."/>
            <person name="Koonin E.V."/>
            <person name="Zdobnov E.M."/>
            <person name="Grigoriev I.V."/>
            <person name="Lynch M."/>
            <person name="Boore J.L."/>
        </authorList>
    </citation>
    <scope>NUCLEOTIDE SEQUENCE [LARGE SCALE GENOMIC DNA]</scope>
</reference>
<dbReference type="GO" id="GO:0032511">
    <property type="term" value="P:late endosome to vacuole transport via multivesicular body sorting pathway"/>
    <property type="evidence" value="ECO:0000318"/>
    <property type="project" value="GO_Central"/>
</dbReference>
<dbReference type="PhylomeDB" id="E9HM77"/>
<dbReference type="PANTHER" id="PTHR46009">
    <property type="entry name" value="VACUOLAR PROTEIN SORTING-ASSOCIATED PROTEIN VTA1 HOMOLOG"/>
    <property type="match status" value="1"/>
</dbReference>
<dbReference type="EMBL" id="GL732685">
    <property type="protein sequence ID" value="EFX67154.1"/>
    <property type="molecule type" value="Genomic_DNA"/>
</dbReference>
<proteinExistence type="predicted"/>
<dbReference type="KEGG" id="dpx:DAPPUDRAFT_331346"/>
<protein>
    <recommendedName>
        <fullName evidence="3">Vta1/callose synthase N-terminal domain-containing protein</fullName>
    </recommendedName>
</protein>
<sequence length="183" mass="20744">MGDRDSLPANLKRWQPHLDMATDYESMDPFISYWCRLYVLKQGFILARVEDLPFLLVLMELLEKNKQDLQSKLETTDIPAARAHLQGVVQKLLSWAENVPPLLSLTDVAAKAFQSAGMLLDVCSIFGEPNEGEFEKKKFTDPHQANLHSEFQSESTTKKSNFHYQDIDKLSGGISGELQNDEV</sequence>
<dbReference type="InterPro" id="IPR023175">
    <property type="entry name" value="Vta1/CALS_N_sf"/>
</dbReference>
<dbReference type="HOGENOM" id="CLU_030378_3_0_1"/>
<comment type="subcellular location">
    <subcellularLocation>
        <location evidence="1">Endomembrane system</location>
    </subcellularLocation>
</comment>
<dbReference type="OrthoDB" id="391137at2759"/>
<dbReference type="Pfam" id="PF04652">
    <property type="entry name" value="Vta1"/>
    <property type="match status" value="1"/>
</dbReference>
<keyword evidence="5" id="KW-1185">Reference proteome</keyword>
<organism evidence="4 5">
    <name type="scientific">Daphnia pulex</name>
    <name type="common">Water flea</name>
    <dbReference type="NCBI Taxonomy" id="6669"/>
    <lineage>
        <taxon>Eukaryota</taxon>
        <taxon>Metazoa</taxon>
        <taxon>Ecdysozoa</taxon>
        <taxon>Arthropoda</taxon>
        <taxon>Crustacea</taxon>
        <taxon>Branchiopoda</taxon>
        <taxon>Diplostraca</taxon>
        <taxon>Cladocera</taxon>
        <taxon>Anomopoda</taxon>
        <taxon>Daphniidae</taxon>
        <taxon>Daphnia</taxon>
    </lineage>
</organism>
<dbReference type="STRING" id="6669.E9HM77"/>
<dbReference type="InParanoid" id="E9HM77"/>
<dbReference type="PANTHER" id="PTHR46009:SF1">
    <property type="entry name" value="VACUOLAR PROTEIN SORTING-ASSOCIATED PROTEIN VTA1 HOMOLOG"/>
    <property type="match status" value="1"/>
</dbReference>
<feature type="domain" description="Vta1/callose synthase N-terminal" evidence="3">
    <location>
        <begin position="15"/>
        <end position="147"/>
    </location>
</feature>
<evidence type="ECO:0000256" key="1">
    <source>
        <dbReference type="ARBA" id="ARBA00004308"/>
    </source>
</evidence>
<dbReference type="InterPro" id="IPR039431">
    <property type="entry name" value="Vta1/CALS_N"/>
</dbReference>